<dbReference type="GO" id="GO:0032008">
    <property type="term" value="P:positive regulation of TOR signaling"/>
    <property type="evidence" value="ECO:0007669"/>
    <property type="project" value="InterPro"/>
</dbReference>
<gene>
    <name evidence="7" type="ORF">LADA_0G11518G</name>
</gene>
<keyword evidence="4" id="KW-0564">Palmitate</keyword>
<evidence type="ECO:0000256" key="1">
    <source>
        <dbReference type="ARBA" id="ARBA00004308"/>
    </source>
</evidence>
<dbReference type="SMART" id="SM01262">
    <property type="entry name" value="LAMTOR"/>
    <property type="match status" value="1"/>
</dbReference>
<keyword evidence="6" id="KW-0175">Coiled coil</keyword>
<dbReference type="GO" id="GO:0045121">
    <property type="term" value="C:membrane raft"/>
    <property type="evidence" value="ECO:0007669"/>
    <property type="project" value="InterPro"/>
</dbReference>
<evidence type="ECO:0000313" key="7">
    <source>
        <dbReference type="EMBL" id="SCU94816.1"/>
    </source>
</evidence>
<evidence type="ECO:0000313" key="8">
    <source>
        <dbReference type="Proteomes" id="UP000190274"/>
    </source>
</evidence>
<accession>A0A1G4JV02</accession>
<evidence type="ECO:0000256" key="6">
    <source>
        <dbReference type="SAM" id="Coils"/>
    </source>
</evidence>
<dbReference type="GO" id="GO:0043410">
    <property type="term" value="P:positive regulation of MAPK cascade"/>
    <property type="evidence" value="ECO:0007669"/>
    <property type="project" value="InterPro"/>
</dbReference>
<dbReference type="GO" id="GO:0016237">
    <property type="term" value="P:microautophagy"/>
    <property type="evidence" value="ECO:0007669"/>
    <property type="project" value="EnsemblFungi"/>
</dbReference>
<dbReference type="EMBL" id="LT598457">
    <property type="protein sequence ID" value="SCU94816.1"/>
    <property type="molecule type" value="Genomic_DNA"/>
</dbReference>
<keyword evidence="5" id="KW-0449">Lipoprotein</keyword>
<proteinExistence type="predicted"/>
<evidence type="ECO:0000256" key="2">
    <source>
        <dbReference type="ARBA" id="ARBA00022707"/>
    </source>
</evidence>
<feature type="coiled-coil region" evidence="6">
    <location>
        <begin position="35"/>
        <end position="62"/>
    </location>
</feature>
<dbReference type="InterPro" id="IPR028209">
    <property type="entry name" value="LAMTOR1/MEH1"/>
</dbReference>
<dbReference type="Proteomes" id="UP000190274">
    <property type="component" value="Chromosome G"/>
</dbReference>
<evidence type="ECO:0000256" key="3">
    <source>
        <dbReference type="ARBA" id="ARBA00023136"/>
    </source>
</evidence>
<evidence type="ECO:0000256" key="4">
    <source>
        <dbReference type="ARBA" id="ARBA00023139"/>
    </source>
</evidence>
<keyword evidence="8" id="KW-1185">Reference proteome</keyword>
<keyword evidence="3" id="KW-0472">Membrane</keyword>
<protein>
    <submittedName>
        <fullName evidence="7">LADA_0G11518g1_1</fullName>
    </submittedName>
</protein>
<keyword evidence="2" id="KW-0519">Myristate</keyword>
<organism evidence="7 8">
    <name type="scientific">Lachancea dasiensis</name>
    <dbReference type="NCBI Taxonomy" id="1072105"/>
    <lineage>
        <taxon>Eukaryota</taxon>
        <taxon>Fungi</taxon>
        <taxon>Dikarya</taxon>
        <taxon>Ascomycota</taxon>
        <taxon>Saccharomycotina</taxon>
        <taxon>Saccharomycetes</taxon>
        <taxon>Saccharomycetales</taxon>
        <taxon>Saccharomycetaceae</taxon>
        <taxon>Lachancea</taxon>
    </lineage>
</organism>
<evidence type="ECO:0000256" key="5">
    <source>
        <dbReference type="ARBA" id="ARBA00023288"/>
    </source>
</evidence>
<name>A0A1G4JV02_9SACH</name>
<dbReference type="GO" id="GO:0001919">
    <property type="term" value="P:regulation of receptor recycling"/>
    <property type="evidence" value="ECO:0007669"/>
    <property type="project" value="InterPro"/>
</dbReference>
<dbReference type="GO" id="GO:0032456">
    <property type="term" value="P:endocytic recycling"/>
    <property type="evidence" value="ECO:0007669"/>
    <property type="project" value="EnsemblFungi"/>
</dbReference>
<dbReference type="GO" id="GO:0071986">
    <property type="term" value="C:Ragulator complex"/>
    <property type="evidence" value="ECO:0007669"/>
    <property type="project" value="EnsemblFungi"/>
</dbReference>
<dbReference type="GO" id="GO:0031902">
    <property type="term" value="C:late endosome membrane"/>
    <property type="evidence" value="ECO:0007669"/>
    <property type="project" value="EnsemblFungi"/>
</dbReference>
<dbReference type="OrthoDB" id="4067878at2759"/>
<dbReference type="GO" id="GO:0000329">
    <property type="term" value="C:fungal-type vacuole membrane"/>
    <property type="evidence" value="ECO:0007669"/>
    <property type="project" value="EnsemblFungi"/>
</dbReference>
<dbReference type="STRING" id="1266660.A0A1G4JV02"/>
<dbReference type="GO" id="GO:0072665">
    <property type="term" value="P:protein localization to vacuole"/>
    <property type="evidence" value="ECO:0007669"/>
    <property type="project" value="EnsemblFungi"/>
</dbReference>
<dbReference type="Pfam" id="PF15454">
    <property type="entry name" value="LAMTOR"/>
    <property type="match status" value="1"/>
</dbReference>
<reference evidence="8" key="1">
    <citation type="submission" date="2016-03" db="EMBL/GenBank/DDBJ databases">
        <authorList>
            <person name="Devillers H."/>
        </authorList>
    </citation>
    <scope>NUCLEOTIDE SEQUENCE [LARGE SCALE GENOMIC DNA]</scope>
</reference>
<dbReference type="AlphaFoldDB" id="A0A1G4JV02"/>
<dbReference type="GO" id="GO:0071230">
    <property type="term" value="P:cellular response to amino acid stimulus"/>
    <property type="evidence" value="ECO:0007669"/>
    <property type="project" value="InterPro"/>
</dbReference>
<dbReference type="GO" id="GO:0007035">
    <property type="term" value="P:vacuolar acidification"/>
    <property type="evidence" value="ECO:0007669"/>
    <property type="project" value="EnsemblFungi"/>
</dbReference>
<comment type="subcellular location">
    <subcellularLocation>
        <location evidence="1">Endomembrane system</location>
    </subcellularLocation>
</comment>
<sequence length="149" mass="16421">MGGVISCCVTGANSETDSLVQNAQKGYGSYGNEDYDAIKRKLEEEEQKILAREQELTEIVNNTNDKLIDISMMSNSGIVIQSHDLCDATSDDTAGGPLSTSEPPCLSRVGTKELSDSQRKAVRRLYTRFFEHLETQLSLENSTELIVNL</sequence>